<dbReference type="AlphaFoldDB" id="A0A426ZZH0"/>
<gene>
    <name evidence="1" type="ORF">B296_00035558</name>
</gene>
<evidence type="ECO:0000313" key="1">
    <source>
        <dbReference type="EMBL" id="RRT69370.1"/>
    </source>
</evidence>
<accession>A0A426ZZH0</accession>
<dbReference type="Proteomes" id="UP000287651">
    <property type="component" value="Unassembled WGS sequence"/>
</dbReference>
<organism evidence="1 2">
    <name type="scientific">Ensete ventricosum</name>
    <name type="common">Abyssinian banana</name>
    <name type="synonym">Musa ensete</name>
    <dbReference type="NCBI Taxonomy" id="4639"/>
    <lineage>
        <taxon>Eukaryota</taxon>
        <taxon>Viridiplantae</taxon>
        <taxon>Streptophyta</taxon>
        <taxon>Embryophyta</taxon>
        <taxon>Tracheophyta</taxon>
        <taxon>Spermatophyta</taxon>
        <taxon>Magnoliopsida</taxon>
        <taxon>Liliopsida</taxon>
        <taxon>Zingiberales</taxon>
        <taxon>Musaceae</taxon>
        <taxon>Ensete</taxon>
    </lineage>
</organism>
<reference evidence="1 2" key="1">
    <citation type="journal article" date="2014" name="Agronomy (Basel)">
        <title>A Draft Genome Sequence for Ensete ventricosum, the Drought-Tolerant Tree Against Hunger.</title>
        <authorList>
            <person name="Harrison J."/>
            <person name="Moore K.A."/>
            <person name="Paszkiewicz K."/>
            <person name="Jones T."/>
            <person name="Grant M."/>
            <person name="Ambacheew D."/>
            <person name="Muzemil S."/>
            <person name="Studholme D.J."/>
        </authorList>
    </citation>
    <scope>NUCLEOTIDE SEQUENCE [LARGE SCALE GENOMIC DNA]</scope>
</reference>
<name>A0A426ZZH0_ENSVE</name>
<protein>
    <submittedName>
        <fullName evidence="1">Uncharacterized protein</fullName>
    </submittedName>
</protein>
<evidence type="ECO:0000313" key="2">
    <source>
        <dbReference type="Proteomes" id="UP000287651"/>
    </source>
</evidence>
<proteinExistence type="predicted"/>
<sequence>MIKKIHTQFDALVDDLPSWYSCISYYRRVLAAGSSWEEHRETRRKAIDHDKDTFRGCSPDNLKCSNDTFHGFQASNLDGSLPVLCKDTG</sequence>
<comment type="caution">
    <text evidence="1">The sequence shown here is derived from an EMBL/GenBank/DDBJ whole genome shotgun (WGS) entry which is preliminary data.</text>
</comment>
<dbReference type="EMBL" id="AMZH03004367">
    <property type="protein sequence ID" value="RRT69370.1"/>
    <property type="molecule type" value="Genomic_DNA"/>
</dbReference>